<dbReference type="HOGENOM" id="CLU_1894731_0_0_10"/>
<reference evidence="1 2" key="1">
    <citation type="journal article" date="2012" name="Stand. Genomic Sci.">
        <title>Complete genome sequencing and analysis of Saprospira grandis str. Lewin, a predatory marine bacterium.</title>
        <authorList>
            <person name="Saw J.H."/>
            <person name="Yuryev A."/>
            <person name="Kanbe M."/>
            <person name="Hou S."/>
            <person name="Young A.G."/>
            <person name="Aizawa S."/>
            <person name="Alam M."/>
        </authorList>
    </citation>
    <scope>NUCLEOTIDE SEQUENCE [LARGE SCALE GENOMIC DNA]</scope>
    <source>
        <strain evidence="1 2">Lewin</strain>
    </source>
</reference>
<dbReference type="AlphaFoldDB" id="H6L1V9"/>
<evidence type="ECO:0000313" key="2">
    <source>
        <dbReference type="Proteomes" id="UP000007519"/>
    </source>
</evidence>
<sequence>MEFLDVEYKSLIRANNGKVHRAGIIFSFGADYNAANMDKEETTVFFTSALEFNYGGKWSGAISSAVAYFSDVFFKREKYNELWFEVVDVSWYQVDTHFNIMMYTTIAALCRETSISIPGLAFNAETGMLNLPSQ</sequence>
<accession>H6L1V9</accession>
<organism evidence="1 2">
    <name type="scientific">Saprospira grandis (strain Lewin)</name>
    <dbReference type="NCBI Taxonomy" id="984262"/>
    <lineage>
        <taxon>Bacteria</taxon>
        <taxon>Pseudomonadati</taxon>
        <taxon>Bacteroidota</taxon>
        <taxon>Saprospiria</taxon>
        <taxon>Saprospirales</taxon>
        <taxon>Saprospiraceae</taxon>
        <taxon>Saprospira</taxon>
    </lineage>
</organism>
<dbReference type="STRING" id="984262.SGRA_3462"/>
<dbReference type="KEGG" id="sgn:SGRA_3462"/>
<protein>
    <submittedName>
        <fullName evidence="1">Uncharacterized protein</fullName>
    </submittedName>
</protein>
<keyword evidence="2" id="KW-1185">Reference proteome</keyword>
<proteinExistence type="predicted"/>
<evidence type="ECO:0000313" key="1">
    <source>
        <dbReference type="EMBL" id="AFC26187.1"/>
    </source>
</evidence>
<dbReference type="EMBL" id="CP002831">
    <property type="protein sequence ID" value="AFC26187.1"/>
    <property type="molecule type" value="Genomic_DNA"/>
</dbReference>
<dbReference type="Proteomes" id="UP000007519">
    <property type="component" value="Chromosome"/>
</dbReference>
<gene>
    <name evidence="1" type="ordered locus">SGRA_3462</name>
</gene>
<name>H6L1V9_SAPGL</name>
<dbReference type="RefSeq" id="WP_015693781.1">
    <property type="nucleotide sequence ID" value="NC_016940.1"/>
</dbReference>